<keyword evidence="1" id="KW-0805">Transcription regulation</keyword>
<dbReference type="InterPro" id="IPR039420">
    <property type="entry name" value="WalR-like"/>
</dbReference>
<feature type="domain" description="HTH luxR-type" evidence="4">
    <location>
        <begin position="430"/>
        <end position="495"/>
    </location>
</feature>
<comment type="caution">
    <text evidence="5">The sequence shown here is derived from an EMBL/GenBank/DDBJ whole genome shotgun (WGS) entry which is preliminary data.</text>
</comment>
<dbReference type="SMART" id="SM00421">
    <property type="entry name" value="HTH_LUXR"/>
    <property type="match status" value="1"/>
</dbReference>
<evidence type="ECO:0000313" key="6">
    <source>
        <dbReference type="Proteomes" id="UP000054099"/>
    </source>
</evidence>
<dbReference type="InterPro" id="IPR016032">
    <property type="entry name" value="Sig_transdc_resp-reg_C-effctor"/>
</dbReference>
<sequence>MDELFLNGMALLAKYGGDILNNWKTIKSELSSQHEQDLITEFDGMMTYSFEELLKKNDCEHINQLILAMVSQWRDHYSMDVDYSQVIFLLSAIENMIHHILEQEENPRIIDHQSIQYIFNKLLDHVLIPLTSETNGHQWLDTMITSNIIPLHWAALLRIEDFEYKLIELKSVDTGQDNQSLIEICKTMSAPTSEQLSLALCRLMNPGTKQPRVIPVSFAKETLLLCVKSTDAGSISSQRIELISNMYKKQLKMNTLVSENEWKDAALLYTLRLLMAQTCTETLKTVTDGFVDYLKFERSALFLYSPRVERVVFAAHRNLGHNIQEIQVDFTEVAFLKNHLQKILQSKPIYLEDASKQIPKGLAEQFKVASLIAVPVFTPRKGRFLGLVLLDCNGAHFEEPTPNEQAMLMKFGQYAGEALYKQWGTVIQLLDMDSPILTPREKEVLKLMAQGETIQRAASLLHLSHYTVRDYVAGIIKKLKVKNRTEAVVKAIRMNFIE</sequence>
<dbReference type="SUPFAM" id="SSF55781">
    <property type="entry name" value="GAF domain-like"/>
    <property type="match status" value="1"/>
</dbReference>
<dbReference type="GO" id="GO:0045892">
    <property type="term" value="P:negative regulation of DNA-templated transcription"/>
    <property type="evidence" value="ECO:0007669"/>
    <property type="project" value="UniProtKB-ARBA"/>
</dbReference>
<dbReference type="Gene3D" id="3.30.450.40">
    <property type="match status" value="1"/>
</dbReference>
<dbReference type="EMBL" id="LNQN01000001">
    <property type="protein sequence ID" value="KSU84262.1"/>
    <property type="molecule type" value="Genomic_DNA"/>
</dbReference>
<evidence type="ECO:0000256" key="1">
    <source>
        <dbReference type="ARBA" id="ARBA00023015"/>
    </source>
</evidence>
<dbReference type="Proteomes" id="UP000054099">
    <property type="component" value="Unassembled WGS sequence"/>
</dbReference>
<dbReference type="InterPro" id="IPR000792">
    <property type="entry name" value="Tscrpt_reg_LuxR_C"/>
</dbReference>
<dbReference type="Pfam" id="PF00196">
    <property type="entry name" value="GerE"/>
    <property type="match status" value="1"/>
</dbReference>
<dbReference type="CDD" id="cd06170">
    <property type="entry name" value="LuxR_C_like"/>
    <property type="match status" value="1"/>
</dbReference>
<dbReference type="GO" id="GO:0003677">
    <property type="term" value="F:DNA binding"/>
    <property type="evidence" value="ECO:0007669"/>
    <property type="project" value="UniProtKB-KW"/>
</dbReference>
<organism evidence="5 6">
    <name type="scientific">Fictibacillus enclensis</name>
    <dbReference type="NCBI Taxonomy" id="1017270"/>
    <lineage>
        <taxon>Bacteria</taxon>
        <taxon>Bacillati</taxon>
        <taxon>Bacillota</taxon>
        <taxon>Bacilli</taxon>
        <taxon>Bacillales</taxon>
        <taxon>Fictibacillaceae</taxon>
        <taxon>Fictibacillus</taxon>
    </lineage>
</organism>
<proteinExistence type="predicted"/>
<dbReference type="OrthoDB" id="2825042at2"/>
<evidence type="ECO:0000313" key="5">
    <source>
        <dbReference type="EMBL" id="KSU84262.1"/>
    </source>
</evidence>
<dbReference type="PRINTS" id="PR00038">
    <property type="entry name" value="HTHLUXR"/>
</dbReference>
<keyword evidence="3" id="KW-0804">Transcription</keyword>
<evidence type="ECO:0000256" key="2">
    <source>
        <dbReference type="ARBA" id="ARBA00023125"/>
    </source>
</evidence>
<dbReference type="PROSITE" id="PS50043">
    <property type="entry name" value="HTH_LUXR_2"/>
    <property type="match status" value="1"/>
</dbReference>
<reference evidence="5 6" key="1">
    <citation type="journal article" date="2014" name="Antonie Van Leeuwenhoek">
        <title>Fictibacillus enclensis sp. nov., isolated from marine sediment.</title>
        <authorList>
            <person name="Dastager S.G."/>
            <person name="Mawlankar R."/>
            <person name="Srinivasan K."/>
            <person name="Tang S.K."/>
            <person name="Lee J.C."/>
            <person name="Ramana V.V."/>
            <person name="Shouche Y.S."/>
        </authorList>
    </citation>
    <scope>NUCLEOTIDE SEQUENCE [LARGE SCALE GENOMIC DNA]</scope>
    <source>
        <strain evidence="5 6">NIO-1003</strain>
    </source>
</reference>
<accession>A0A0V8JAU5</accession>
<evidence type="ECO:0000256" key="3">
    <source>
        <dbReference type="ARBA" id="ARBA00023163"/>
    </source>
</evidence>
<protein>
    <recommendedName>
        <fullName evidence="4">HTH luxR-type domain-containing protein</fullName>
    </recommendedName>
</protein>
<dbReference type="RefSeq" id="WP_061967593.1">
    <property type="nucleotide sequence ID" value="NZ_FMAV01000001.1"/>
</dbReference>
<dbReference type="InterPro" id="IPR036388">
    <property type="entry name" value="WH-like_DNA-bd_sf"/>
</dbReference>
<dbReference type="Gene3D" id="1.10.10.10">
    <property type="entry name" value="Winged helix-like DNA-binding domain superfamily/Winged helix DNA-binding domain"/>
    <property type="match status" value="1"/>
</dbReference>
<name>A0A0V8JAU5_9BACL</name>
<keyword evidence="6" id="KW-1185">Reference proteome</keyword>
<dbReference type="PANTHER" id="PTHR43214">
    <property type="entry name" value="TWO-COMPONENT RESPONSE REGULATOR"/>
    <property type="match status" value="1"/>
</dbReference>
<keyword evidence="2" id="KW-0238">DNA-binding</keyword>
<evidence type="ECO:0000259" key="4">
    <source>
        <dbReference type="PROSITE" id="PS50043"/>
    </source>
</evidence>
<dbReference type="SUPFAM" id="SSF46894">
    <property type="entry name" value="C-terminal effector domain of the bipartite response regulators"/>
    <property type="match status" value="1"/>
</dbReference>
<gene>
    <name evidence="5" type="ORF">AS030_01490</name>
</gene>
<dbReference type="InterPro" id="IPR029016">
    <property type="entry name" value="GAF-like_dom_sf"/>
</dbReference>
<dbReference type="AlphaFoldDB" id="A0A0V8JAU5"/>
<dbReference type="Pfam" id="PF01590">
    <property type="entry name" value="GAF"/>
    <property type="match status" value="1"/>
</dbReference>
<dbReference type="InterPro" id="IPR003018">
    <property type="entry name" value="GAF"/>
</dbReference>